<evidence type="ECO:0000313" key="3">
    <source>
        <dbReference type="Proteomes" id="UP000076128"/>
    </source>
</evidence>
<dbReference type="Gene3D" id="3.40.50.300">
    <property type="entry name" value="P-loop containing nucleotide triphosphate hydrolases"/>
    <property type="match status" value="1"/>
</dbReference>
<dbReference type="GO" id="GO:0008146">
    <property type="term" value="F:sulfotransferase activity"/>
    <property type="evidence" value="ECO:0007669"/>
    <property type="project" value="InterPro"/>
</dbReference>
<feature type="domain" description="Sulfotransferase" evidence="1">
    <location>
        <begin position="41"/>
        <end position="264"/>
    </location>
</feature>
<accession>A0A159Z7M3</accession>
<dbReference type="KEGG" id="daa:AKL17_3338"/>
<dbReference type="Pfam" id="PF00685">
    <property type="entry name" value="Sulfotransfer_1"/>
    <property type="match status" value="1"/>
</dbReference>
<dbReference type="Proteomes" id="UP000076128">
    <property type="component" value="Chromosome"/>
</dbReference>
<dbReference type="PATRIC" id="fig|1335048.3.peg.3467"/>
<protein>
    <submittedName>
        <fullName evidence="2">Sulfotransferase domain family protein</fullName>
    </submittedName>
</protein>
<sequence>MSKFGKLLQSAPVRKAKAFANRVPRLAAHLSAKEEDYRARPPIIVNSLPKSGTHLLMQIAQELPDRRYFGSFIAQTPSMTLRMRSQGEIDRKIAAIVPGEVLGTHLYYTPETEAALRKINAIHLFIWRDPRDVLLSEAHYLAKMNRWHAMHKAFAALPDAETQVRFAITGNGGNYPGAEERIGSYMGWLTSDSCLSLRYEELVDPQTQLGQCQRILDVYKATARAPGSLPSAEMLVDAINPARSHTFNRGGIGRWRKEMSPANLALCEERLGPWLAS</sequence>
<proteinExistence type="predicted"/>
<dbReference type="SUPFAM" id="SSF52540">
    <property type="entry name" value="P-loop containing nucleoside triphosphate hydrolases"/>
    <property type="match status" value="1"/>
</dbReference>
<dbReference type="STRING" id="1335048.AKL17_3338"/>
<dbReference type="AlphaFoldDB" id="A0A159Z7M3"/>
<reference evidence="2 3" key="1">
    <citation type="submission" date="2015-09" db="EMBL/GenBank/DDBJ databases">
        <title>Complete genome sequence of Defluviimonas alba cai42t isolated from an oilfield in Xinjiang.</title>
        <authorList>
            <person name="Geng S."/>
            <person name="Pan X."/>
            <person name="Wu X."/>
        </authorList>
    </citation>
    <scope>NUCLEOTIDE SEQUENCE [LARGE SCALE GENOMIC DNA]</scope>
    <source>
        <strain evidence="3">cai42</strain>
    </source>
</reference>
<dbReference type="EMBL" id="CP012661">
    <property type="protein sequence ID" value="AMY70570.1"/>
    <property type="molecule type" value="Genomic_DNA"/>
</dbReference>
<evidence type="ECO:0000313" key="2">
    <source>
        <dbReference type="EMBL" id="AMY70570.1"/>
    </source>
</evidence>
<evidence type="ECO:0000259" key="1">
    <source>
        <dbReference type="Pfam" id="PF00685"/>
    </source>
</evidence>
<keyword evidence="3" id="KW-1185">Reference proteome</keyword>
<keyword evidence="2" id="KW-0808">Transferase</keyword>
<name>A0A159Z7M3_9RHOB</name>
<gene>
    <name evidence="2" type="ORF">AKL17_3338</name>
</gene>
<dbReference type="InterPro" id="IPR000863">
    <property type="entry name" value="Sulfotransferase_dom"/>
</dbReference>
<dbReference type="OrthoDB" id="570215at2"/>
<dbReference type="InterPro" id="IPR027417">
    <property type="entry name" value="P-loop_NTPase"/>
</dbReference>
<organism evidence="2 3">
    <name type="scientific">Frigidibacter mobilis</name>
    <dbReference type="NCBI Taxonomy" id="1335048"/>
    <lineage>
        <taxon>Bacteria</taxon>
        <taxon>Pseudomonadati</taxon>
        <taxon>Pseudomonadota</taxon>
        <taxon>Alphaproteobacteria</taxon>
        <taxon>Rhodobacterales</taxon>
        <taxon>Paracoccaceae</taxon>
        <taxon>Frigidibacter</taxon>
    </lineage>
</organism>